<dbReference type="GO" id="GO:0016787">
    <property type="term" value="F:hydrolase activity"/>
    <property type="evidence" value="ECO:0007669"/>
    <property type="project" value="UniProtKB-KW"/>
</dbReference>
<dbReference type="PANTHER" id="PTHR30636:SF3">
    <property type="entry name" value="UPF0701 PROTEIN YICC"/>
    <property type="match status" value="1"/>
</dbReference>
<dbReference type="InterPro" id="IPR005229">
    <property type="entry name" value="YicC/YloC-like"/>
</dbReference>
<evidence type="ECO:0000256" key="1">
    <source>
        <dbReference type="ARBA" id="ARBA00001968"/>
    </source>
</evidence>
<feature type="domain" description="Endoribonuclease YicC-like C-terminal" evidence="7">
    <location>
        <begin position="193"/>
        <end position="310"/>
    </location>
</feature>
<name>A0A840UIP1_9FIRM</name>
<dbReference type="Proteomes" id="UP000559117">
    <property type="component" value="Unassembled WGS sequence"/>
</dbReference>
<keyword evidence="9" id="KW-1185">Reference proteome</keyword>
<comment type="cofactor">
    <cofactor evidence="1">
        <name>a divalent metal cation</name>
        <dbReference type="ChEBI" id="CHEBI:60240"/>
    </cofactor>
</comment>
<dbReference type="PANTHER" id="PTHR30636">
    <property type="entry name" value="UPF0701 PROTEIN YICC"/>
    <property type="match status" value="1"/>
</dbReference>
<proteinExistence type="inferred from homology"/>
<keyword evidence="3" id="KW-0255">Endonuclease</keyword>
<keyword evidence="4" id="KW-0378">Hydrolase</keyword>
<dbReference type="InterPro" id="IPR013551">
    <property type="entry name" value="YicC-like_C"/>
</dbReference>
<feature type="domain" description="Endoribonuclease YicC-like N-terminal" evidence="6">
    <location>
        <begin position="11"/>
        <end position="173"/>
    </location>
</feature>
<gene>
    <name evidence="8" type="ORF">HNR32_001194</name>
</gene>
<comment type="caution">
    <text evidence="8">The sequence shown here is derived from an EMBL/GenBank/DDBJ whole genome shotgun (WGS) entry which is preliminary data.</text>
</comment>
<reference evidence="8 9" key="1">
    <citation type="submission" date="2020-08" db="EMBL/GenBank/DDBJ databases">
        <title>Genomic Encyclopedia of Type Strains, Phase IV (KMG-IV): sequencing the most valuable type-strain genomes for metagenomic binning, comparative biology and taxonomic classification.</title>
        <authorList>
            <person name="Goeker M."/>
        </authorList>
    </citation>
    <scope>NUCLEOTIDE SEQUENCE [LARGE SCALE GENOMIC DNA]</scope>
    <source>
        <strain evidence="8 9">DSM 24661</strain>
    </source>
</reference>
<evidence type="ECO:0000313" key="8">
    <source>
        <dbReference type="EMBL" id="MBB5336050.1"/>
    </source>
</evidence>
<dbReference type="EMBL" id="JACHFH010000012">
    <property type="protein sequence ID" value="MBB5336050.1"/>
    <property type="molecule type" value="Genomic_DNA"/>
</dbReference>
<organism evidence="8 9">
    <name type="scientific">Pectinatus brassicae</name>
    <dbReference type="NCBI Taxonomy" id="862415"/>
    <lineage>
        <taxon>Bacteria</taxon>
        <taxon>Bacillati</taxon>
        <taxon>Bacillota</taxon>
        <taxon>Negativicutes</taxon>
        <taxon>Selenomonadales</taxon>
        <taxon>Selenomonadaceae</taxon>
        <taxon>Pectinatus</taxon>
    </lineage>
</organism>
<dbReference type="Pfam" id="PF03755">
    <property type="entry name" value="YicC-like_N"/>
    <property type="match status" value="1"/>
</dbReference>
<dbReference type="AlphaFoldDB" id="A0A840UIP1"/>
<comment type="similarity">
    <text evidence="5">Belongs to the YicC/YloC family.</text>
</comment>
<evidence type="ECO:0000313" key="9">
    <source>
        <dbReference type="Proteomes" id="UP000559117"/>
    </source>
</evidence>
<protein>
    <submittedName>
        <fullName evidence="8">Uncharacterized protein (TIGR00255 family)</fullName>
    </submittedName>
</protein>
<dbReference type="GO" id="GO:0004521">
    <property type="term" value="F:RNA endonuclease activity"/>
    <property type="evidence" value="ECO:0007669"/>
    <property type="project" value="InterPro"/>
</dbReference>
<accession>A0A840UIP1</accession>
<sequence length="310" mass="35145">MDKINIDELNVRSMTGFGTAVCEKDTYKMSIEIKSVNNRFKDVYAHLPAGLRSLESIINEHLNQYALRGKIDLYVNYTDNIGNNSSLVIDKDLALAYRDALNNLSQIVNNSDIHSADEKFSLNNLISLSTYPGILIKEDKFPDVQDLQDDFTHTLDCAIELFIQMKTAEGKNLCKDILYRINVIRKITDDLCQLAPTIVEKYRQNLVAALGEYLNANDLDQTRIIQETAIYAEKTNYTEETTRLKSHLSQFEQTVINGGNIGRKLDFIVQEMNREINTIASKANSADAGQLVVDVKGEIEKIREQIQNIE</sequence>
<keyword evidence="2" id="KW-0540">Nuclease</keyword>
<dbReference type="NCBIfam" id="TIGR00255">
    <property type="entry name" value="YicC/YloC family endoribonuclease"/>
    <property type="match status" value="1"/>
</dbReference>
<evidence type="ECO:0000256" key="3">
    <source>
        <dbReference type="ARBA" id="ARBA00022759"/>
    </source>
</evidence>
<evidence type="ECO:0000256" key="4">
    <source>
        <dbReference type="ARBA" id="ARBA00022801"/>
    </source>
</evidence>
<evidence type="ECO:0000259" key="7">
    <source>
        <dbReference type="Pfam" id="PF08340"/>
    </source>
</evidence>
<dbReference type="InterPro" id="IPR013527">
    <property type="entry name" value="YicC-like_N"/>
</dbReference>
<dbReference type="RefSeq" id="WP_183860637.1">
    <property type="nucleotide sequence ID" value="NZ_JACHFH010000012.1"/>
</dbReference>
<evidence type="ECO:0000256" key="2">
    <source>
        <dbReference type="ARBA" id="ARBA00022722"/>
    </source>
</evidence>
<dbReference type="Pfam" id="PF08340">
    <property type="entry name" value="YicC-like_C"/>
    <property type="match status" value="1"/>
</dbReference>
<evidence type="ECO:0000256" key="5">
    <source>
        <dbReference type="ARBA" id="ARBA00035648"/>
    </source>
</evidence>
<evidence type="ECO:0000259" key="6">
    <source>
        <dbReference type="Pfam" id="PF03755"/>
    </source>
</evidence>